<accession>A0A1N6GBF5</accession>
<dbReference type="InterPro" id="IPR036388">
    <property type="entry name" value="WH-like_DNA-bd_sf"/>
</dbReference>
<organism evidence="7 8">
    <name type="scientific">Algoriphagus halophilus</name>
    <dbReference type="NCBI Taxonomy" id="226505"/>
    <lineage>
        <taxon>Bacteria</taxon>
        <taxon>Pseudomonadati</taxon>
        <taxon>Bacteroidota</taxon>
        <taxon>Cytophagia</taxon>
        <taxon>Cytophagales</taxon>
        <taxon>Cyclobacteriaceae</taxon>
        <taxon>Algoriphagus</taxon>
    </lineage>
</organism>
<dbReference type="SUPFAM" id="SSF46785">
    <property type="entry name" value="Winged helix' DNA-binding domain"/>
    <property type="match status" value="1"/>
</dbReference>
<evidence type="ECO:0000259" key="6">
    <source>
        <dbReference type="PROSITE" id="PS50931"/>
    </source>
</evidence>
<evidence type="ECO:0000256" key="3">
    <source>
        <dbReference type="ARBA" id="ARBA00023125"/>
    </source>
</evidence>
<dbReference type="InterPro" id="IPR036390">
    <property type="entry name" value="WH_DNA-bd_sf"/>
</dbReference>
<gene>
    <name evidence="7" type="ORF">SAMN05444394_3111</name>
</gene>
<dbReference type="AlphaFoldDB" id="A0A1N6GBF5"/>
<dbReference type="EMBL" id="FSRC01000002">
    <property type="protein sequence ID" value="SIO04807.1"/>
    <property type="molecule type" value="Genomic_DNA"/>
</dbReference>
<keyword evidence="2" id="KW-0805">Transcription regulation</keyword>
<dbReference type="OrthoDB" id="9803735at2"/>
<dbReference type="FunFam" id="1.10.10.10:FF:000001">
    <property type="entry name" value="LysR family transcriptional regulator"/>
    <property type="match status" value="1"/>
</dbReference>
<name>A0A1N6GBF5_9BACT</name>
<dbReference type="PANTHER" id="PTHR30346">
    <property type="entry name" value="TRANSCRIPTIONAL DUAL REGULATOR HCAR-RELATED"/>
    <property type="match status" value="1"/>
</dbReference>
<dbReference type="GO" id="GO:0003700">
    <property type="term" value="F:DNA-binding transcription factor activity"/>
    <property type="evidence" value="ECO:0007669"/>
    <property type="project" value="InterPro"/>
</dbReference>
<dbReference type="Gene3D" id="3.40.190.10">
    <property type="entry name" value="Periplasmic binding protein-like II"/>
    <property type="match status" value="2"/>
</dbReference>
<reference evidence="8" key="1">
    <citation type="submission" date="2016-11" db="EMBL/GenBank/DDBJ databases">
        <authorList>
            <person name="Varghese N."/>
            <person name="Submissions S."/>
        </authorList>
    </citation>
    <scope>NUCLEOTIDE SEQUENCE [LARGE SCALE GENOMIC DNA]</scope>
    <source>
        <strain evidence="8">DSM 15292</strain>
    </source>
</reference>
<protein>
    <submittedName>
        <fullName evidence="7">LysR family transcriptional regulator, hydrogen peroxide-inducible genes activator</fullName>
    </submittedName>
</protein>
<dbReference type="PROSITE" id="PS50931">
    <property type="entry name" value="HTH_LYSR"/>
    <property type="match status" value="1"/>
</dbReference>
<evidence type="ECO:0000256" key="5">
    <source>
        <dbReference type="ARBA" id="ARBA00023163"/>
    </source>
</evidence>
<keyword evidence="5" id="KW-0804">Transcription</keyword>
<dbReference type="STRING" id="226505.SAMN05444394_3111"/>
<dbReference type="GO" id="GO:0032993">
    <property type="term" value="C:protein-DNA complex"/>
    <property type="evidence" value="ECO:0007669"/>
    <property type="project" value="TreeGrafter"/>
</dbReference>
<dbReference type="CDD" id="cd08411">
    <property type="entry name" value="PBP2_OxyR"/>
    <property type="match status" value="1"/>
</dbReference>
<dbReference type="Pfam" id="PF00126">
    <property type="entry name" value="HTH_1"/>
    <property type="match status" value="1"/>
</dbReference>
<comment type="similarity">
    <text evidence="1">Belongs to the LysR transcriptional regulatory family.</text>
</comment>
<dbReference type="PRINTS" id="PR00039">
    <property type="entry name" value="HTHLYSR"/>
</dbReference>
<dbReference type="Proteomes" id="UP000185221">
    <property type="component" value="Unassembled WGS sequence"/>
</dbReference>
<dbReference type="Gene3D" id="1.10.10.10">
    <property type="entry name" value="Winged helix-like DNA-binding domain superfamily/Winged helix DNA-binding domain"/>
    <property type="match status" value="1"/>
</dbReference>
<evidence type="ECO:0000256" key="1">
    <source>
        <dbReference type="ARBA" id="ARBA00009437"/>
    </source>
</evidence>
<feature type="domain" description="HTH lysR-type" evidence="6">
    <location>
        <begin position="1"/>
        <end position="58"/>
    </location>
</feature>
<dbReference type="InterPro" id="IPR000847">
    <property type="entry name" value="LysR_HTH_N"/>
</dbReference>
<dbReference type="PANTHER" id="PTHR30346:SF26">
    <property type="entry name" value="HYDROGEN PEROXIDE-INDUCIBLE GENES ACTIVATOR"/>
    <property type="match status" value="1"/>
</dbReference>
<keyword evidence="3" id="KW-0238">DNA-binding</keyword>
<dbReference type="SUPFAM" id="SSF53850">
    <property type="entry name" value="Periplasmic binding protein-like II"/>
    <property type="match status" value="1"/>
</dbReference>
<keyword evidence="8" id="KW-1185">Reference proteome</keyword>
<proteinExistence type="inferred from homology"/>
<evidence type="ECO:0000256" key="4">
    <source>
        <dbReference type="ARBA" id="ARBA00023159"/>
    </source>
</evidence>
<dbReference type="RefSeq" id="WP_074225872.1">
    <property type="nucleotide sequence ID" value="NZ_FSRC01000002.1"/>
</dbReference>
<evidence type="ECO:0000256" key="2">
    <source>
        <dbReference type="ARBA" id="ARBA00023015"/>
    </source>
</evidence>
<dbReference type="InterPro" id="IPR005119">
    <property type="entry name" value="LysR_subst-bd"/>
</dbReference>
<evidence type="ECO:0000313" key="8">
    <source>
        <dbReference type="Proteomes" id="UP000185221"/>
    </source>
</evidence>
<sequence length="310" mass="35485">MTIQQLEYLIAVDKHRHFGHAAESCFVTQPTLSAQLSKLERELGVILFDRSKMPVIPTEIGVQIIAQAKRVVSESKGILELVAQLKGDISGVIKLGIIPTLAPYLLHLFIRKFLEKYPKVKMEVQEMVTEEIVRKLKNDELDLGIVVTPLHEIGVVEKPMFYEKFYAYLSKGHPLLKEKEFRPEMINQEDLWILQQGHCFRDQVINLCDQRLSGPSNFHYESGSLEGLKNMVNKYQGVTLLPELATFDLSEEEKSRIRPFAGVPPIREVSIILNRSYLKQKLVELLYNEITDSIPAKMTSKSHGKIVRFK</sequence>
<evidence type="ECO:0000313" key="7">
    <source>
        <dbReference type="EMBL" id="SIO04807.1"/>
    </source>
</evidence>
<dbReference type="GO" id="GO:0003677">
    <property type="term" value="F:DNA binding"/>
    <property type="evidence" value="ECO:0007669"/>
    <property type="project" value="UniProtKB-KW"/>
</dbReference>
<dbReference type="Pfam" id="PF03466">
    <property type="entry name" value="LysR_substrate"/>
    <property type="match status" value="1"/>
</dbReference>
<keyword evidence="4" id="KW-0010">Activator</keyword>